<feature type="transmembrane region" description="Helical" evidence="6">
    <location>
        <begin position="142"/>
        <end position="164"/>
    </location>
</feature>
<keyword evidence="4 6" id="KW-1133">Transmembrane helix</keyword>
<feature type="transmembrane region" description="Helical" evidence="6">
    <location>
        <begin position="74"/>
        <end position="95"/>
    </location>
</feature>
<evidence type="ECO:0000256" key="6">
    <source>
        <dbReference type="SAM" id="Phobius"/>
    </source>
</evidence>
<keyword evidence="5 6" id="KW-0472">Membrane</keyword>
<dbReference type="Pfam" id="PF01810">
    <property type="entry name" value="LysE"/>
    <property type="match status" value="1"/>
</dbReference>
<reference evidence="7 8" key="1">
    <citation type="submission" date="2018-02" db="EMBL/GenBank/DDBJ databases">
        <title>The draft genome of Phyllobacterium myrsinacearum DSM5892.</title>
        <authorList>
            <person name="Li L."/>
            <person name="Liu L."/>
            <person name="Zhang X."/>
            <person name="Wang T."/>
        </authorList>
    </citation>
    <scope>NUCLEOTIDE SEQUENCE [LARGE SCALE GENOMIC DNA]</scope>
    <source>
        <strain evidence="7 8">DSM 5892</strain>
    </source>
</reference>
<dbReference type="AlphaFoldDB" id="A0A2S9JWK1"/>
<accession>A0A2S9JWK1</accession>
<feature type="transmembrane region" description="Helical" evidence="6">
    <location>
        <begin position="6"/>
        <end position="28"/>
    </location>
</feature>
<dbReference type="RefSeq" id="WP_105731962.1">
    <property type="nucleotide sequence ID" value="NZ_QGTP01000010.1"/>
</dbReference>
<evidence type="ECO:0000256" key="1">
    <source>
        <dbReference type="ARBA" id="ARBA00004651"/>
    </source>
</evidence>
<organism evidence="7 8">
    <name type="scientific">Phyllobacterium myrsinacearum</name>
    <dbReference type="NCBI Taxonomy" id="28101"/>
    <lineage>
        <taxon>Bacteria</taxon>
        <taxon>Pseudomonadati</taxon>
        <taxon>Pseudomonadota</taxon>
        <taxon>Alphaproteobacteria</taxon>
        <taxon>Hyphomicrobiales</taxon>
        <taxon>Phyllobacteriaceae</taxon>
        <taxon>Phyllobacterium</taxon>
    </lineage>
</organism>
<name>A0A2S9JWK1_9HYPH</name>
<evidence type="ECO:0000313" key="8">
    <source>
        <dbReference type="Proteomes" id="UP000238563"/>
    </source>
</evidence>
<feature type="transmembrane region" description="Helical" evidence="6">
    <location>
        <begin position="184"/>
        <end position="202"/>
    </location>
</feature>
<keyword evidence="8" id="KW-1185">Reference proteome</keyword>
<evidence type="ECO:0000313" key="7">
    <source>
        <dbReference type="EMBL" id="PRD57719.1"/>
    </source>
</evidence>
<keyword evidence="3 6" id="KW-0812">Transmembrane</keyword>
<gene>
    <name evidence="7" type="ORF">C5750_00740</name>
</gene>
<feature type="transmembrane region" description="Helical" evidence="6">
    <location>
        <begin position="115"/>
        <end position="136"/>
    </location>
</feature>
<dbReference type="PANTHER" id="PTHR30086:SF20">
    <property type="entry name" value="ARGININE EXPORTER PROTEIN ARGO-RELATED"/>
    <property type="match status" value="1"/>
</dbReference>
<dbReference type="PIRSF" id="PIRSF006324">
    <property type="entry name" value="LeuE"/>
    <property type="match status" value="1"/>
</dbReference>
<evidence type="ECO:0000256" key="2">
    <source>
        <dbReference type="ARBA" id="ARBA00022475"/>
    </source>
</evidence>
<dbReference type="EMBL" id="PVBT01000001">
    <property type="protein sequence ID" value="PRD57719.1"/>
    <property type="molecule type" value="Genomic_DNA"/>
</dbReference>
<evidence type="ECO:0000256" key="5">
    <source>
        <dbReference type="ARBA" id="ARBA00023136"/>
    </source>
</evidence>
<feature type="transmembrane region" description="Helical" evidence="6">
    <location>
        <begin position="40"/>
        <end position="68"/>
    </location>
</feature>
<comment type="caution">
    <text evidence="7">The sequence shown here is derived from an EMBL/GenBank/DDBJ whole genome shotgun (WGS) entry which is preliminary data.</text>
</comment>
<proteinExistence type="predicted"/>
<dbReference type="PANTHER" id="PTHR30086">
    <property type="entry name" value="ARGININE EXPORTER PROTEIN ARGO"/>
    <property type="match status" value="1"/>
</dbReference>
<evidence type="ECO:0000256" key="4">
    <source>
        <dbReference type="ARBA" id="ARBA00022989"/>
    </source>
</evidence>
<sequence>MEIHTLLLFTATVLPLICTPGPDMLFVASQAIAGGRSAGLRATAGVCLGYLVHSTLVALGLAAIVAASPLLFEALRWIGITYLLYLACKLIASALRAGRMPVAARPAKRQLQRGFLTAFLNPKGMMIYFAILPQFIQPGSSIALQAAILSAVLVLWCAVVYVILSFAIGQLAGRGGFNDRRRRMVEGGAGGLLLVAAGLMAAK</sequence>
<dbReference type="GO" id="GO:0015171">
    <property type="term" value="F:amino acid transmembrane transporter activity"/>
    <property type="evidence" value="ECO:0007669"/>
    <property type="project" value="TreeGrafter"/>
</dbReference>
<dbReference type="GO" id="GO:0005886">
    <property type="term" value="C:plasma membrane"/>
    <property type="evidence" value="ECO:0007669"/>
    <property type="project" value="UniProtKB-SubCell"/>
</dbReference>
<keyword evidence="2" id="KW-1003">Cell membrane</keyword>
<evidence type="ECO:0000256" key="3">
    <source>
        <dbReference type="ARBA" id="ARBA00022692"/>
    </source>
</evidence>
<dbReference type="OrthoDB" id="9804822at2"/>
<dbReference type="Proteomes" id="UP000238563">
    <property type="component" value="Unassembled WGS sequence"/>
</dbReference>
<comment type="subcellular location">
    <subcellularLocation>
        <location evidence="1">Cell membrane</location>
        <topology evidence="1">Multi-pass membrane protein</topology>
    </subcellularLocation>
</comment>
<dbReference type="InterPro" id="IPR001123">
    <property type="entry name" value="LeuE-type"/>
</dbReference>
<protein>
    <submittedName>
        <fullName evidence="7">LysE family translocator</fullName>
    </submittedName>
</protein>